<feature type="transmembrane region" description="Helical" evidence="9">
    <location>
        <begin position="262"/>
        <end position="282"/>
    </location>
</feature>
<feature type="transmembrane region" description="Helical" evidence="9">
    <location>
        <begin position="78"/>
        <end position="96"/>
    </location>
</feature>
<dbReference type="InterPro" id="IPR050277">
    <property type="entry name" value="Sodium:Solute_Symporter"/>
</dbReference>
<comment type="similarity">
    <text evidence="2 8">Belongs to the sodium:solute symporter (SSF) (TC 2.A.21) family.</text>
</comment>
<dbReference type="GO" id="GO:0005886">
    <property type="term" value="C:plasma membrane"/>
    <property type="evidence" value="ECO:0007669"/>
    <property type="project" value="TreeGrafter"/>
</dbReference>
<accession>A0A2T5MJ93</accession>
<sequence length="460" mass="48713">MNLILVCILIYILANLALAMALARKPKTESDYLLAGRSLGPWLATFSVFATWFGAETCIGASGEAYKHGLSGVITDPFGYALGIVLLGVFFAATLWKRGLVTMADLFRKRYGIGVERLAAIVMIPTSLLWAAAQIRAFGQVLASTSELGIFAAITLAAGVVIMYTAIGGMWADAITDLLQGIVLIIGVFALAVVLAMKGGFADLASLPAERLSIQGDRSWLQTIEIFSVPVLSSIAAQELISRVLAMRSPQLARSATITAGLVYLMVGLVPVALGLVAVQHLGTGVDPEQVLSRFAKENLSLPFYILFLGALVSAILSTLSGALLVAGSLAAHNVIMPLKPNLTEATKLRLNRSAVVFFGVLSYLIALSSESVYSLVQESAAFGSSGILVAMIFALWGERLGGAASAYGALIASLTVYVIGNYFYEFEYPYLTSLAAALLAYVLLIPFKRNHTVGRVSAA</sequence>
<dbReference type="PANTHER" id="PTHR48086:SF7">
    <property type="entry name" value="SODIUM-SOLUTE SYMPORTER-RELATED"/>
    <property type="match status" value="1"/>
</dbReference>
<organism evidence="10 11">
    <name type="scientific">Stenotrophobium rhamnosiphilum</name>
    <dbReference type="NCBI Taxonomy" id="2029166"/>
    <lineage>
        <taxon>Bacteria</taxon>
        <taxon>Pseudomonadati</taxon>
        <taxon>Pseudomonadota</taxon>
        <taxon>Gammaproteobacteria</taxon>
        <taxon>Nevskiales</taxon>
        <taxon>Nevskiaceae</taxon>
        <taxon>Stenotrophobium</taxon>
    </lineage>
</organism>
<feature type="transmembrane region" description="Helical" evidence="9">
    <location>
        <begin position="220"/>
        <end position="241"/>
    </location>
</feature>
<dbReference type="PROSITE" id="PS50283">
    <property type="entry name" value="NA_SOLUT_SYMP_3"/>
    <property type="match status" value="1"/>
</dbReference>
<reference evidence="10 11" key="1">
    <citation type="submission" date="2018-04" db="EMBL/GenBank/DDBJ databases">
        <title>Novel species isolated from glacier.</title>
        <authorList>
            <person name="Liu Q."/>
            <person name="Xin Y.-H."/>
        </authorList>
    </citation>
    <scope>NUCLEOTIDE SEQUENCE [LARGE SCALE GENOMIC DNA]</scope>
    <source>
        <strain evidence="10 11">GT1R17</strain>
    </source>
</reference>
<evidence type="ECO:0000256" key="9">
    <source>
        <dbReference type="SAM" id="Phobius"/>
    </source>
</evidence>
<feature type="transmembrane region" description="Helical" evidence="9">
    <location>
        <begin position="351"/>
        <end position="369"/>
    </location>
</feature>
<dbReference type="CDD" id="cd11474">
    <property type="entry name" value="SLC5sbd_CHT"/>
    <property type="match status" value="1"/>
</dbReference>
<evidence type="ECO:0000256" key="1">
    <source>
        <dbReference type="ARBA" id="ARBA00004141"/>
    </source>
</evidence>
<keyword evidence="3" id="KW-0813">Transport</keyword>
<evidence type="ECO:0000256" key="2">
    <source>
        <dbReference type="ARBA" id="ARBA00006434"/>
    </source>
</evidence>
<feature type="transmembrane region" description="Helical" evidence="9">
    <location>
        <begin position="117"/>
        <end position="138"/>
    </location>
</feature>
<protein>
    <recommendedName>
        <fullName evidence="12">Sodium:solute symporter</fullName>
    </recommendedName>
</protein>
<comment type="caution">
    <text evidence="10">The sequence shown here is derived from an EMBL/GenBank/DDBJ whole genome shotgun (WGS) entry which is preliminary data.</text>
</comment>
<dbReference type="PANTHER" id="PTHR48086">
    <property type="entry name" value="SODIUM/PROLINE SYMPORTER-RELATED"/>
    <property type="match status" value="1"/>
</dbReference>
<keyword evidence="4 9" id="KW-0812">Transmembrane</keyword>
<dbReference type="GO" id="GO:0015293">
    <property type="term" value="F:symporter activity"/>
    <property type="evidence" value="ECO:0007669"/>
    <property type="project" value="UniProtKB-KW"/>
</dbReference>
<evidence type="ECO:0008006" key="12">
    <source>
        <dbReference type="Google" id="ProtNLM"/>
    </source>
</evidence>
<dbReference type="InterPro" id="IPR038377">
    <property type="entry name" value="Na/Glc_symporter_sf"/>
</dbReference>
<dbReference type="Proteomes" id="UP000244248">
    <property type="component" value="Unassembled WGS sequence"/>
</dbReference>
<feature type="transmembrane region" description="Helical" evidence="9">
    <location>
        <begin position="431"/>
        <end position="448"/>
    </location>
</feature>
<dbReference type="EMBL" id="QANS01000001">
    <property type="protein sequence ID" value="PTU32650.1"/>
    <property type="molecule type" value="Genomic_DNA"/>
</dbReference>
<evidence type="ECO:0000256" key="6">
    <source>
        <dbReference type="ARBA" id="ARBA00022989"/>
    </source>
</evidence>
<evidence type="ECO:0000256" key="7">
    <source>
        <dbReference type="ARBA" id="ARBA00023136"/>
    </source>
</evidence>
<dbReference type="OrthoDB" id="9789704at2"/>
<evidence type="ECO:0000256" key="4">
    <source>
        <dbReference type="ARBA" id="ARBA00022692"/>
    </source>
</evidence>
<comment type="subcellular location">
    <subcellularLocation>
        <location evidence="1">Membrane</location>
        <topology evidence="1">Multi-pass membrane protein</topology>
    </subcellularLocation>
</comment>
<keyword evidence="6 9" id="KW-1133">Transmembrane helix</keyword>
<feature type="transmembrane region" description="Helical" evidence="9">
    <location>
        <begin position="178"/>
        <end position="200"/>
    </location>
</feature>
<dbReference type="InterPro" id="IPR001734">
    <property type="entry name" value="Na/solute_symporter"/>
</dbReference>
<name>A0A2T5MJ93_9GAMM</name>
<feature type="transmembrane region" description="Helical" evidence="9">
    <location>
        <begin position="381"/>
        <end position="398"/>
    </location>
</feature>
<evidence type="ECO:0000313" key="11">
    <source>
        <dbReference type="Proteomes" id="UP000244248"/>
    </source>
</evidence>
<keyword evidence="11" id="KW-1185">Reference proteome</keyword>
<evidence type="ECO:0000313" key="10">
    <source>
        <dbReference type="EMBL" id="PTU32650.1"/>
    </source>
</evidence>
<evidence type="ECO:0000256" key="3">
    <source>
        <dbReference type="ARBA" id="ARBA00022448"/>
    </source>
</evidence>
<dbReference type="Pfam" id="PF00474">
    <property type="entry name" value="SSF"/>
    <property type="match status" value="1"/>
</dbReference>
<dbReference type="AlphaFoldDB" id="A0A2T5MJ93"/>
<dbReference type="RefSeq" id="WP_107938359.1">
    <property type="nucleotide sequence ID" value="NZ_QANS01000001.1"/>
</dbReference>
<proteinExistence type="inferred from homology"/>
<keyword evidence="5" id="KW-0769">Symport</keyword>
<evidence type="ECO:0000256" key="8">
    <source>
        <dbReference type="RuleBase" id="RU362091"/>
    </source>
</evidence>
<gene>
    <name evidence="10" type="ORF">CJD38_00560</name>
</gene>
<evidence type="ECO:0000256" key="5">
    <source>
        <dbReference type="ARBA" id="ARBA00022847"/>
    </source>
</evidence>
<feature type="transmembrane region" description="Helical" evidence="9">
    <location>
        <begin position="302"/>
        <end position="330"/>
    </location>
</feature>
<dbReference type="Gene3D" id="1.20.1730.10">
    <property type="entry name" value="Sodium/glucose cotransporter"/>
    <property type="match status" value="1"/>
</dbReference>
<feature type="transmembrane region" description="Helical" evidence="9">
    <location>
        <begin position="405"/>
        <end position="425"/>
    </location>
</feature>
<feature type="transmembrane region" description="Helical" evidence="9">
    <location>
        <begin position="150"/>
        <end position="171"/>
    </location>
</feature>
<keyword evidence="7 9" id="KW-0472">Membrane</keyword>